<dbReference type="AlphaFoldDB" id="A0A1X7EZA4"/>
<name>A0A1X7EZA4_9BACT</name>
<keyword evidence="11 16" id="KW-0472">Membrane</keyword>
<feature type="transmembrane region" description="Helical" evidence="16">
    <location>
        <begin position="12"/>
        <end position="36"/>
    </location>
</feature>
<evidence type="ECO:0000256" key="8">
    <source>
        <dbReference type="ARBA" id="ARBA00022692"/>
    </source>
</evidence>
<dbReference type="Gene3D" id="1.20.120.1760">
    <property type="match status" value="1"/>
</dbReference>
<keyword evidence="7 15" id="KW-0808">Transferase</keyword>
<dbReference type="Pfam" id="PF01066">
    <property type="entry name" value="CDP-OH_P_transf"/>
    <property type="match status" value="1"/>
</dbReference>
<evidence type="ECO:0000256" key="9">
    <source>
        <dbReference type="ARBA" id="ARBA00022989"/>
    </source>
</evidence>
<evidence type="ECO:0000256" key="15">
    <source>
        <dbReference type="RuleBase" id="RU003750"/>
    </source>
</evidence>
<dbReference type="GO" id="GO:0008654">
    <property type="term" value="P:phospholipid biosynthetic process"/>
    <property type="evidence" value="ECO:0007669"/>
    <property type="project" value="UniProtKB-KW"/>
</dbReference>
<evidence type="ECO:0000256" key="7">
    <source>
        <dbReference type="ARBA" id="ARBA00022679"/>
    </source>
</evidence>
<dbReference type="InterPro" id="IPR048254">
    <property type="entry name" value="CDP_ALCOHOL_P_TRANSF_CS"/>
</dbReference>
<evidence type="ECO:0000256" key="12">
    <source>
        <dbReference type="ARBA" id="ARBA00023209"/>
    </source>
</evidence>
<evidence type="ECO:0000256" key="6">
    <source>
        <dbReference type="ARBA" id="ARBA00022516"/>
    </source>
</evidence>
<evidence type="ECO:0000313" key="17">
    <source>
        <dbReference type="EMBL" id="SMF42839.1"/>
    </source>
</evidence>
<organism evidence="17 18">
    <name type="scientific">Desulfovibrio gilichinskyi</name>
    <dbReference type="NCBI Taxonomy" id="1519643"/>
    <lineage>
        <taxon>Bacteria</taxon>
        <taxon>Pseudomonadati</taxon>
        <taxon>Thermodesulfobacteriota</taxon>
        <taxon>Desulfovibrionia</taxon>
        <taxon>Desulfovibrionales</taxon>
        <taxon>Desulfovibrionaceae</taxon>
        <taxon>Desulfovibrio</taxon>
    </lineage>
</organism>
<evidence type="ECO:0000256" key="11">
    <source>
        <dbReference type="ARBA" id="ARBA00023136"/>
    </source>
</evidence>
<evidence type="ECO:0000256" key="2">
    <source>
        <dbReference type="ARBA" id="ARBA00004127"/>
    </source>
</evidence>
<evidence type="ECO:0000256" key="5">
    <source>
        <dbReference type="ARBA" id="ARBA00017171"/>
    </source>
</evidence>
<feature type="transmembrane region" description="Helical" evidence="16">
    <location>
        <begin position="158"/>
        <end position="180"/>
    </location>
</feature>
<dbReference type="RefSeq" id="WP_085104609.1">
    <property type="nucleotide sequence ID" value="NZ_FWZU01000008.1"/>
</dbReference>
<evidence type="ECO:0000256" key="3">
    <source>
        <dbReference type="ARBA" id="ARBA00010441"/>
    </source>
</evidence>
<dbReference type="GO" id="GO:0016020">
    <property type="term" value="C:membrane"/>
    <property type="evidence" value="ECO:0007669"/>
    <property type="project" value="InterPro"/>
</dbReference>
<evidence type="ECO:0000256" key="10">
    <source>
        <dbReference type="ARBA" id="ARBA00023098"/>
    </source>
</evidence>
<dbReference type="InterPro" id="IPR000462">
    <property type="entry name" value="CDP-OH_P_trans"/>
</dbReference>
<evidence type="ECO:0000256" key="13">
    <source>
        <dbReference type="ARBA" id="ARBA00023264"/>
    </source>
</evidence>
<keyword evidence="10" id="KW-0443">Lipid metabolism</keyword>
<protein>
    <recommendedName>
        <fullName evidence="5">CDP-diacylglycerol--serine O-phosphatidyltransferase</fullName>
        <ecNumber evidence="4">2.7.8.8</ecNumber>
    </recommendedName>
    <alternativeName>
        <fullName evidence="14">Phosphatidylserine synthase</fullName>
    </alternativeName>
</protein>
<comment type="subcellular location">
    <subcellularLocation>
        <location evidence="2">Endomembrane system</location>
        <topology evidence="2">Multi-pass membrane protein</topology>
    </subcellularLocation>
</comment>
<dbReference type="InterPro" id="IPR050324">
    <property type="entry name" value="CDP-alcohol_PTase-I"/>
</dbReference>
<dbReference type="STRING" id="1519643.SAMN06295933_3500"/>
<evidence type="ECO:0000256" key="14">
    <source>
        <dbReference type="ARBA" id="ARBA00032361"/>
    </source>
</evidence>
<evidence type="ECO:0000256" key="16">
    <source>
        <dbReference type="SAM" id="Phobius"/>
    </source>
</evidence>
<feature type="transmembrane region" description="Helical" evidence="16">
    <location>
        <begin position="192"/>
        <end position="212"/>
    </location>
</feature>
<dbReference type="InterPro" id="IPR004533">
    <property type="entry name" value="CDP-diaglyc--ser_O-PTrfase"/>
</dbReference>
<comment type="similarity">
    <text evidence="3 15">Belongs to the CDP-alcohol phosphatidyltransferase class-I family.</text>
</comment>
<keyword evidence="18" id="KW-1185">Reference proteome</keyword>
<dbReference type="InterPro" id="IPR043130">
    <property type="entry name" value="CDP-OH_PTrfase_TM_dom"/>
</dbReference>
<reference evidence="18" key="1">
    <citation type="submission" date="2017-04" db="EMBL/GenBank/DDBJ databases">
        <authorList>
            <person name="Varghese N."/>
            <person name="Submissions S."/>
        </authorList>
    </citation>
    <scope>NUCLEOTIDE SEQUENCE [LARGE SCALE GENOMIC DNA]</scope>
    <source>
        <strain evidence="18">K3S</strain>
    </source>
</reference>
<gene>
    <name evidence="17" type="ORF">SAMN06295933_3500</name>
</gene>
<dbReference type="PANTHER" id="PTHR14269">
    <property type="entry name" value="CDP-DIACYLGLYCEROL--GLYCEROL-3-PHOSPHATE 3-PHOSPHATIDYLTRANSFERASE-RELATED"/>
    <property type="match status" value="1"/>
</dbReference>
<dbReference type="GO" id="GO:0012505">
    <property type="term" value="C:endomembrane system"/>
    <property type="evidence" value="ECO:0007669"/>
    <property type="project" value="UniProtKB-SubCell"/>
</dbReference>
<dbReference type="Proteomes" id="UP000192906">
    <property type="component" value="Unassembled WGS sequence"/>
</dbReference>
<keyword evidence="8 16" id="KW-0812">Transmembrane</keyword>
<dbReference type="PROSITE" id="PS00379">
    <property type="entry name" value="CDP_ALCOHOL_P_TRANSF"/>
    <property type="match status" value="1"/>
</dbReference>
<keyword evidence="9 16" id="KW-1133">Transmembrane helix</keyword>
<dbReference type="EC" id="2.7.8.8" evidence="4"/>
<dbReference type="EMBL" id="FWZU01000008">
    <property type="protein sequence ID" value="SMF42839.1"/>
    <property type="molecule type" value="Genomic_DNA"/>
</dbReference>
<keyword evidence="6" id="KW-0444">Lipid biosynthesis</keyword>
<feature type="transmembrane region" description="Helical" evidence="16">
    <location>
        <begin position="218"/>
        <end position="240"/>
    </location>
</feature>
<dbReference type="OrthoDB" id="9777147at2"/>
<feature type="transmembrane region" description="Helical" evidence="16">
    <location>
        <begin position="131"/>
        <end position="152"/>
    </location>
</feature>
<dbReference type="GO" id="GO:0003882">
    <property type="term" value="F:CDP-diacylglycerol-serine O-phosphatidyltransferase activity"/>
    <property type="evidence" value="ECO:0007669"/>
    <property type="project" value="UniProtKB-EC"/>
</dbReference>
<proteinExistence type="inferred from homology"/>
<evidence type="ECO:0000256" key="4">
    <source>
        <dbReference type="ARBA" id="ARBA00013174"/>
    </source>
</evidence>
<keyword evidence="13" id="KW-1208">Phospholipid metabolism</keyword>
<evidence type="ECO:0000313" key="18">
    <source>
        <dbReference type="Proteomes" id="UP000192906"/>
    </source>
</evidence>
<sequence length="256" mass="27790">MAKEKRIPKHKAVYILPNMLTIASLFCGFLGMTWAVEGKFELCAVSILVSCLFDGLDGKVARLTGTSSEFGVQLDSLADLVAFGVTPAFMAYEWQLHNFGRLGLLASFLMIACGALRLARFNVQAGTTSKAHFIGLPIPAAGCTLATLILFAPFMPTALANAVLPVGTLILVYIVSFLMVSSVRYNSFKEAGVFKAHPFSSMVTVIALFVMVASQPKFLGFIIFACYIISGPIYTIFFLSRRSSKLLLRKSSKDLS</sequence>
<evidence type="ECO:0000256" key="1">
    <source>
        <dbReference type="ARBA" id="ARBA00000287"/>
    </source>
</evidence>
<keyword evidence="12" id="KW-0594">Phospholipid biosynthesis</keyword>
<dbReference type="NCBIfam" id="TIGR00473">
    <property type="entry name" value="pssA"/>
    <property type="match status" value="1"/>
</dbReference>
<dbReference type="PANTHER" id="PTHR14269:SF61">
    <property type="entry name" value="CDP-DIACYLGLYCEROL--SERINE O-PHOSPHATIDYLTRANSFERASE"/>
    <property type="match status" value="1"/>
</dbReference>
<feature type="transmembrane region" description="Helical" evidence="16">
    <location>
        <begin position="99"/>
        <end position="119"/>
    </location>
</feature>
<comment type="catalytic activity">
    <reaction evidence="1">
        <text>a CDP-1,2-diacyl-sn-glycerol + L-serine = a 1,2-diacyl-sn-glycero-3-phospho-L-serine + CMP + H(+)</text>
        <dbReference type="Rhea" id="RHEA:16913"/>
        <dbReference type="ChEBI" id="CHEBI:15378"/>
        <dbReference type="ChEBI" id="CHEBI:33384"/>
        <dbReference type="ChEBI" id="CHEBI:57262"/>
        <dbReference type="ChEBI" id="CHEBI:58332"/>
        <dbReference type="ChEBI" id="CHEBI:60377"/>
        <dbReference type="EC" id="2.7.8.8"/>
    </reaction>
</comment>
<accession>A0A1X7EZA4</accession>